<reference evidence="2 3" key="1">
    <citation type="submission" date="2020-07" db="EMBL/GenBank/DDBJ databases">
        <title>Description of Kordia aestuariivivens sp. nov., isolated from a tidal flat.</title>
        <authorList>
            <person name="Park S."/>
            <person name="Yoon J.-H."/>
        </authorList>
    </citation>
    <scope>NUCLEOTIDE SEQUENCE [LARGE SCALE GENOMIC DNA]</scope>
    <source>
        <strain evidence="2 3">YSTF-M3</strain>
    </source>
</reference>
<dbReference type="EMBL" id="JACGWS010000013">
    <property type="protein sequence ID" value="MBC8756770.1"/>
    <property type="molecule type" value="Genomic_DNA"/>
</dbReference>
<comment type="caution">
    <text evidence="2">The sequence shown here is derived from an EMBL/GenBank/DDBJ whole genome shotgun (WGS) entry which is preliminary data.</text>
</comment>
<dbReference type="RefSeq" id="WP_187563811.1">
    <property type="nucleotide sequence ID" value="NZ_JACGWS010000013.1"/>
</dbReference>
<dbReference type="SUPFAM" id="SSF51905">
    <property type="entry name" value="FAD/NAD(P)-binding domain"/>
    <property type="match status" value="1"/>
</dbReference>
<keyword evidence="3" id="KW-1185">Reference proteome</keyword>
<feature type="domain" description="Amine oxidase" evidence="1">
    <location>
        <begin position="15"/>
        <end position="405"/>
    </location>
</feature>
<gene>
    <name evidence="2" type="ORF">H2O64_19000</name>
</gene>
<evidence type="ECO:0000313" key="3">
    <source>
        <dbReference type="Proteomes" id="UP000619238"/>
    </source>
</evidence>
<dbReference type="Proteomes" id="UP000619238">
    <property type="component" value="Unassembled WGS sequence"/>
</dbReference>
<dbReference type="InterPro" id="IPR002937">
    <property type="entry name" value="Amino_oxidase"/>
</dbReference>
<accession>A0ABR7QE10</accession>
<evidence type="ECO:0000313" key="2">
    <source>
        <dbReference type="EMBL" id="MBC8756770.1"/>
    </source>
</evidence>
<dbReference type="Pfam" id="PF01593">
    <property type="entry name" value="Amino_oxidase"/>
    <property type="match status" value="1"/>
</dbReference>
<protein>
    <submittedName>
        <fullName evidence="2">FAD-dependent oxidoreductase</fullName>
    </submittedName>
</protein>
<dbReference type="Gene3D" id="3.50.50.60">
    <property type="entry name" value="FAD/NAD(P)-binding domain"/>
    <property type="match status" value="1"/>
</dbReference>
<name>A0ABR7QE10_9FLAO</name>
<dbReference type="InterPro" id="IPR036188">
    <property type="entry name" value="FAD/NAD-bd_sf"/>
</dbReference>
<dbReference type="PANTHER" id="PTHR42841">
    <property type="entry name" value="AMINE OXIDASE"/>
    <property type="match status" value="1"/>
</dbReference>
<proteinExistence type="predicted"/>
<evidence type="ECO:0000259" key="1">
    <source>
        <dbReference type="Pfam" id="PF01593"/>
    </source>
</evidence>
<sequence length="426" mass="47281">MKKEAYKIYIVGAGISGLIAAKVLENHGFHPIIIEATDRVGGRVKTDIVNGYQLDHGFQVLLTAYPAAKAYLDYETLDLQEFLPGTTIFSDGKRQTIGDPLRKLSLLFPTLFSGIGTFSDKLKILKLNTSLKKKSLTEIFEQPETTTLAYLQNLGFSEAMISQFFKPFFSGIFLESKLETSSRMFEFVYKMFGEGFAVLPKAGIEAIPKQLSSKLKQTTFHFNTRVQNIEDGKITLENSDILESNFTIVATEASNLISNLKSQETEWKSCDTLYFETSKRMISKPLIGLIADSNSLINNIFYHHSLQTTSSGDKELLSVTIVDSHDLSSESLIEKVKEELKLHCGIDSCTFLKQYTIPKALPNLQQLQYTMLPSETRLTTHTFLAGDVQLNGSVNAAMLAGEAAALGVIEALKSSVNPDDLKSEYS</sequence>
<organism evidence="2 3">
    <name type="scientific">Kordia aestuariivivens</name>
    <dbReference type="NCBI Taxonomy" id="2759037"/>
    <lineage>
        <taxon>Bacteria</taxon>
        <taxon>Pseudomonadati</taxon>
        <taxon>Bacteroidota</taxon>
        <taxon>Flavobacteriia</taxon>
        <taxon>Flavobacteriales</taxon>
        <taxon>Flavobacteriaceae</taxon>
        <taxon>Kordia</taxon>
    </lineage>
</organism>